<evidence type="ECO:0000256" key="4">
    <source>
        <dbReference type="HAMAP-Rule" id="MF_00349"/>
    </source>
</evidence>
<comment type="caution">
    <text evidence="6">The sequence shown here is derived from an EMBL/GenBank/DDBJ whole genome shotgun (WGS) entry which is preliminary data.</text>
</comment>
<dbReference type="GO" id="GO:0005840">
    <property type="term" value="C:ribosome"/>
    <property type="evidence" value="ECO:0007669"/>
    <property type="project" value="UniProtKB-KW"/>
</dbReference>
<dbReference type="InterPro" id="IPR047868">
    <property type="entry name" value="Ribosomal_L34e_arc-type"/>
</dbReference>
<feature type="compositionally biased region" description="Basic residues" evidence="5">
    <location>
        <begin position="28"/>
        <end position="39"/>
    </location>
</feature>
<evidence type="ECO:0000256" key="5">
    <source>
        <dbReference type="SAM" id="MobiDB-lite"/>
    </source>
</evidence>
<evidence type="ECO:0000256" key="3">
    <source>
        <dbReference type="ARBA" id="ARBA00023274"/>
    </source>
</evidence>
<feature type="compositionally biased region" description="Basic residues" evidence="5">
    <location>
        <begin position="1"/>
        <end position="10"/>
    </location>
</feature>
<evidence type="ECO:0000256" key="1">
    <source>
        <dbReference type="ARBA" id="ARBA00009875"/>
    </source>
</evidence>
<dbReference type="GO" id="GO:0003735">
    <property type="term" value="F:structural constituent of ribosome"/>
    <property type="evidence" value="ECO:0007669"/>
    <property type="project" value="InterPro"/>
</dbReference>
<sequence length="67" mass="7365">MVHYERRKPGPARCARCGRPLGGVPRGRPPRVRRLSKTAKRPERPYGGVLCSTCLAEMIFEAIAGSS</sequence>
<dbReference type="InterPro" id="IPR038562">
    <property type="entry name" value="Ribosomal_eL34_C_sf"/>
</dbReference>
<dbReference type="GO" id="GO:0006412">
    <property type="term" value="P:translation"/>
    <property type="evidence" value="ECO:0007669"/>
    <property type="project" value="UniProtKB-UniRule"/>
</dbReference>
<dbReference type="PRINTS" id="PR01250">
    <property type="entry name" value="RIBOSOMALL34"/>
</dbReference>
<dbReference type="Gene3D" id="6.20.340.10">
    <property type="match status" value="1"/>
</dbReference>
<keyword evidence="3 4" id="KW-0687">Ribonucleoprotein</keyword>
<organism evidence="6 7">
    <name type="scientific">Aeropyrum pernix</name>
    <dbReference type="NCBI Taxonomy" id="56636"/>
    <lineage>
        <taxon>Archaea</taxon>
        <taxon>Thermoproteota</taxon>
        <taxon>Thermoprotei</taxon>
        <taxon>Desulfurococcales</taxon>
        <taxon>Desulfurococcaceae</taxon>
        <taxon>Aeropyrum</taxon>
    </lineage>
</organism>
<dbReference type="HAMAP" id="MF_00349">
    <property type="entry name" value="Ribosomal_eL34"/>
    <property type="match status" value="1"/>
</dbReference>
<feature type="region of interest" description="Disordered" evidence="5">
    <location>
        <begin position="1"/>
        <end position="39"/>
    </location>
</feature>
<gene>
    <name evidence="4" type="primary">rpl34e</name>
    <name evidence="6" type="ORF">apy_06060</name>
</gene>
<evidence type="ECO:0000313" key="6">
    <source>
        <dbReference type="EMBL" id="GBF08881.1"/>
    </source>
</evidence>
<dbReference type="EMBL" id="BDMD01000032">
    <property type="protein sequence ID" value="GBF08881.1"/>
    <property type="molecule type" value="Genomic_DNA"/>
</dbReference>
<reference evidence="6 7" key="1">
    <citation type="submission" date="2017-02" db="EMBL/GenBank/DDBJ databases">
        <title>isolation and characterization of a novel temperate virus Aeropyrum globular virus 1 infecting hyperthermophilic archaeon Aeropyrum.</title>
        <authorList>
            <person name="Yumiya M."/>
            <person name="Yoshida T."/>
            <person name="Sako Y."/>
        </authorList>
    </citation>
    <scope>NUCLEOTIDE SEQUENCE [LARGE SCALE GENOMIC DNA]</scope>
    <source>
        <strain evidence="6 7">YK1-12-2013</strain>
    </source>
</reference>
<protein>
    <recommendedName>
        <fullName evidence="4">Large ribosomal subunit protein eL34</fullName>
    </recommendedName>
</protein>
<accession>A0A401H8X4</accession>
<comment type="similarity">
    <text evidence="1 4">Belongs to the eukaryotic ribosomal protein eL34 family.</text>
</comment>
<evidence type="ECO:0000313" key="7">
    <source>
        <dbReference type="Proteomes" id="UP000291213"/>
    </source>
</evidence>
<keyword evidence="2 4" id="KW-0689">Ribosomal protein</keyword>
<dbReference type="AlphaFoldDB" id="A0A401H8X4"/>
<dbReference type="Pfam" id="PF01199">
    <property type="entry name" value="Ribosomal_L34e"/>
    <property type="match status" value="1"/>
</dbReference>
<dbReference type="InterPro" id="IPR008195">
    <property type="entry name" value="Ribosomal_eL34"/>
</dbReference>
<dbReference type="GO" id="GO:1990904">
    <property type="term" value="C:ribonucleoprotein complex"/>
    <property type="evidence" value="ECO:0007669"/>
    <property type="project" value="UniProtKB-KW"/>
</dbReference>
<proteinExistence type="inferred from homology"/>
<name>A0A401H8X4_AERPX</name>
<dbReference type="Proteomes" id="UP000291213">
    <property type="component" value="Unassembled WGS sequence"/>
</dbReference>
<evidence type="ECO:0000256" key="2">
    <source>
        <dbReference type="ARBA" id="ARBA00022980"/>
    </source>
</evidence>